<dbReference type="EMBL" id="JZSH01000040">
    <property type="protein sequence ID" value="KJF78518.1"/>
    <property type="molecule type" value="Genomic_DNA"/>
</dbReference>
<dbReference type="InterPro" id="IPR014157">
    <property type="entry name" value="Nickel_NikC"/>
</dbReference>
<dbReference type="Gene3D" id="1.10.3720.10">
    <property type="entry name" value="MetI-like"/>
    <property type="match status" value="1"/>
</dbReference>
<evidence type="ECO:0000313" key="10">
    <source>
        <dbReference type="EMBL" id="HAT3810288.1"/>
    </source>
</evidence>
<evidence type="ECO:0000313" key="11">
    <source>
        <dbReference type="EMBL" id="KJF78518.1"/>
    </source>
</evidence>
<dbReference type="GO" id="GO:0005886">
    <property type="term" value="C:plasma membrane"/>
    <property type="evidence" value="ECO:0007669"/>
    <property type="project" value="UniProtKB-SubCell"/>
</dbReference>
<dbReference type="PANTHER" id="PTHR43386:SF1">
    <property type="entry name" value="D,D-DIPEPTIDE TRANSPORT SYSTEM PERMEASE PROTEIN DDPC-RELATED"/>
    <property type="match status" value="1"/>
</dbReference>
<proteinExistence type="inferred from homology"/>
<evidence type="ECO:0000256" key="5">
    <source>
        <dbReference type="ARBA" id="ARBA00022692"/>
    </source>
</evidence>
<evidence type="ECO:0000256" key="1">
    <source>
        <dbReference type="ARBA" id="ARBA00004429"/>
    </source>
</evidence>
<dbReference type="EMBL" id="DACSWI010000011">
    <property type="protein sequence ID" value="HAT3810288.1"/>
    <property type="molecule type" value="Genomic_DNA"/>
</dbReference>
<keyword evidence="3" id="KW-1003">Cell membrane</keyword>
<dbReference type="OrthoDB" id="9805884at2"/>
<dbReference type="Proteomes" id="UP000032582">
    <property type="component" value="Unassembled WGS sequence"/>
</dbReference>
<dbReference type="GO" id="GO:0071916">
    <property type="term" value="F:dipeptide transmembrane transporter activity"/>
    <property type="evidence" value="ECO:0007669"/>
    <property type="project" value="TreeGrafter"/>
</dbReference>
<dbReference type="STRING" id="582.AL531_13120"/>
<keyword evidence="5 8" id="KW-0812">Transmembrane</keyword>
<comment type="similarity">
    <text evidence="8">Belongs to the binding-protein-dependent transport system permease family.</text>
</comment>
<evidence type="ECO:0000256" key="6">
    <source>
        <dbReference type="ARBA" id="ARBA00022989"/>
    </source>
</evidence>
<dbReference type="InterPro" id="IPR050366">
    <property type="entry name" value="BP-dependent_transpt_permease"/>
</dbReference>
<feature type="transmembrane region" description="Helical" evidence="8">
    <location>
        <begin position="214"/>
        <end position="232"/>
    </location>
</feature>
<dbReference type="Pfam" id="PF12911">
    <property type="entry name" value="OppC_N"/>
    <property type="match status" value="1"/>
</dbReference>
<feature type="transmembrane region" description="Helical" evidence="8">
    <location>
        <begin position="120"/>
        <end position="141"/>
    </location>
</feature>
<feature type="domain" description="ABC transmembrane type-1" evidence="9">
    <location>
        <begin position="81"/>
        <end position="270"/>
    </location>
</feature>
<feature type="transmembrane region" description="Helical" evidence="8">
    <location>
        <begin position="189"/>
        <end position="208"/>
    </location>
</feature>
<dbReference type="Pfam" id="PF00528">
    <property type="entry name" value="BPD_transp_1"/>
    <property type="match status" value="1"/>
</dbReference>
<keyword evidence="2 8" id="KW-0813">Transport</keyword>
<comment type="caution">
    <text evidence="11">The sequence shown here is derived from an EMBL/GenBank/DDBJ whole genome shotgun (WGS) entry which is preliminary data.</text>
</comment>
<keyword evidence="6 8" id="KW-1133">Transmembrane helix</keyword>
<evidence type="ECO:0000256" key="3">
    <source>
        <dbReference type="ARBA" id="ARBA00022475"/>
    </source>
</evidence>
<evidence type="ECO:0000256" key="8">
    <source>
        <dbReference type="RuleBase" id="RU363032"/>
    </source>
</evidence>
<dbReference type="NCBIfam" id="TIGR02790">
    <property type="entry name" value="nickel_nikC"/>
    <property type="match status" value="1"/>
</dbReference>
<evidence type="ECO:0000313" key="12">
    <source>
        <dbReference type="Proteomes" id="UP000032582"/>
    </source>
</evidence>
<comment type="subcellular location">
    <subcellularLocation>
        <location evidence="1">Cell inner membrane</location>
        <topology evidence="1">Multi-pass membrane protein</topology>
    </subcellularLocation>
    <subcellularLocation>
        <location evidence="8">Cell membrane</location>
        <topology evidence="8">Multi-pass membrane protein</topology>
    </subcellularLocation>
</comment>
<dbReference type="PANTHER" id="PTHR43386">
    <property type="entry name" value="OLIGOPEPTIDE TRANSPORT SYSTEM PERMEASE PROTEIN APPC"/>
    <property type="match status" value="1"/>
</dbReference>
<accession>A0A0A2R6M9</accession>
<dbReference type="Proteomes" id="UP000865968">
    <property type="component" value="Unassembled WGS sequence"/>
</dbReference>
<feature type="transmembrane region" description="Helical" evidence="8">
    <location>
        <begin position="244"/>
        <end position="269"/>
    </location>
</feature>
<dbReference type="SUPFAM" id="SSF161098">
    <property type="entry name" value="MetI-like"/>
    <property type="match status" value="1"/>
</dbReference>
<evidence type="ECO:0000256" key="7">
    <source>
        <dbReference type="ARBA" id="ARBA00023136"/>
    </source>
</evidence>
<keyword evidence="4" id="KW-0997">Cell inner membrane</keyword>
<dbReference type="InterPro" id="IPR000515">
    <property type="entry name" value="MetI-like"/>
</dbReference>
<reference evidence="10" key="2">
    <citation type="journal article" date="2018" name="Genome Biol.">
        <title>SKESA: strategic k-mer extension for scrupulous assemblies.</title>
        <authorList>
            <person name="Souvorov A."/>
            <person name="Agarwala R."/>
            <person name="Lipman D.J."/>
        </authorList>
    </citation>
    <scope>NUCLEOTIDE SEQUENCE</scope>
    <source>
        <strain evidence="10">Morganella morganii ARLG-3209</strain>
    </source>
</reference>
<dbReference type="InterPro" id="IPR025966">
    <property type="entry name" value="OppC_N"/>
</dbReference>
<dbReference type="InterPro" id="IPR035906">
    <property type="entry name" value="MetI-like_sf"/>
</dbReference>
<dbReference type="GO" id="GO:0015099">
    <property type="term" value="F:nickel cation transmembrane transporter activity"/>
    <property type="evidence" value="ECO:0007669"/>
    <property type="project" value="InterPro"/>
</dbReference>
<feature type="transmembrane region" description="Helical" evidence="8">
    <location>
        <begin position="83"/>
        <end position="108"/>
    </location>
</feature>
<gene>
    <name evidence="11" type="primary">nikC</name>
    <name evidence="10" type="ORF">I8608_003181</name>
    <name evidence="11" type="ORF">UA45_05520</name>
</gene>
<reference evidence="11 12" key="1">
    <citation type="submission" date="2015-02" db="EMBL/GenBank/DDBJ databases">
        <title>Whole genome shotgun sequencing of cultured foodborne pathogen.</title>
        <authorList>
            <person name="Timme R."/>
            <person name="Allard M.W."/>
            <person name="Strain E."/>
            <person name="Evans P.S."/>
            <person name="Brown E."/>
        </authorList>
    </citation>
    <scope>NUCLEOTIDE SEQUENCE [LARGE SCALE GENOMIC DNA]</scope>
    <source>
        <strain evidence="11 12">GCSL-TSO-24</strain>
    </source>
</reference>
<protein>
    <submittedName>
        <fullName evidence="10">Nickel ABC transporter permease subunit NikC</fullName>
    </submittedName>
    <submittedName>
        <fullName evidence="11">Nickel transporter permease NikC</fullName>
    </submittedName>
</protein>
<dbReference type="CDD" id="cd06261">
    <property type="entry name" value="TM_PBP2"/>
    <property type="match status" value="1"/>
</dbReference>
<dbReference type="PROSITE" id="PS50928">
    <property type="entry name" value="ABC_TM1"/>
    <property type="match status" value="1"/>
</dbReference>
<reference evidence="10" key="3">
    <citation type="submission" date="2020-10" db="EMBL/GenBank/DDBJ databases">
        <authorList>
            <consortium name="NCBI Pathogen Detection Project"/>
        </authorList>
    </citation>
    <scope>NUCLEOTIDE SEQUENCE</scope>
    <source>
        <strain evidence="10">Morganella morganii ARLG-3209</strain>
    </source>
</reference>
<organism evidence="11 12">
    <name type="scientific">Morganella morganii</name>
    <name type="common">Proteus morganii</name>
    <dbReference type="NCBI Taxonomy" id="582"/>
    <lineage>
        <taxon>Bacteria</taxon>
        <taxon>Pseudomonadati</taxon>
        <taxon>Pseudomonadota</taxon>
        <taxon>Gammaproteobacteria</taxon>
        <taxon>Enterobacterales</taxon>
        <taxon>Morganellaceae</taxon>
        <taxon>Morganella</taxon>
    </lineage>
</organism>
<dbReference type="NCBIfam" id="NF007738">
    <property type="entry name" value="PRK10417.1"/>
    <property type="match status" value="1"/>
</dbReference>
<dbReference type="PATRIC" id="fig|582.24.peg.1674"/>
<sequence>MSDMILKAPSAWRTLSRNLLLWFALAVVALLVLAMIAGPWISPHDPDLVELSNRLQEPDSQYWLGTDHLGRDIFSRLIAGARISLGTVAITLVIIMTLGLVIGGIAGFTGGRTDQIIMRFTDVFLTFPTLVLALFLIGILGTGLTNVIIAIALSHWAWYARIVRGIILSLRHREFLLAARLSGAGNVRIFLRHLFPATISQLIVLATLDIGHMMLHVSGLSFLGLGVAAPTAEWGVMISDARQFVWTSPMLIFWPGLILFFSVMAFNILGDALRDRLDPTLRAGTCH</sequence>
<name>A0A0A2R6M9_MORMO</name>
<evidence type="ECO:0000256" key="2">
    <source>
        <dbReference type="ARBA" id="ARBA00022448"/>
    </source>
</evidence>
<keyword evidence="7 8" id="KW-0472">Membrane</keyword>
<dbReference type="AlphaFoldDB" id="A0A0A2R6M9"/>
<evidence type="ECO:0000259" key="9">
    <source>
        <dbReference type="PROSITE" id="PS50928"/>
    </source>
</evidence>
<feature type="transmembrane region" description="Helical" evidence="8">
    <location>
        <begin position="20"/>
        <end position="41"/>
    </location>
</feature>
<evidence type="ECO:0000256" key="4">
    <source>
        <dbReference type="ARBA" id="ARBA00022519"/>
    </source>
</evidence>